<dbReference type="OrthoDB" id="7173315at2"/>
<dbReference type="InterPro" id="IPR028344">
    <property type="entry name" value="ParE1/4"/>
</dbReference>
<dbReference type="Proteomes" id="UP000295050">
    <property type="component" value="Unassembled WGS sequence"/>
</dbReference>
<evidence type="ECO:0000313" key="4">
    <source>
        <dbReference type="EMBL" id="TCP58552.1"/>
    </source>
</evidence>
<dbReference type="Pfam" id="PF05016">
    <property type="entry name" value="ParE_toxin"/>
    <property type="match status" value="1"/>
</dbReference>
<reference evidence="4 5" key="1">
    <citation type="submission" date="2019-03" db="EMBL/GenBank/DDBJ databases">
        <title>Genomic Encyclopedia of Type Strains, Phase IV (KMG-IV): sequencing the most valuable type-strain genomes for metagenomic binning, comparative biology and taxonomic classification.</title>
        <authorList>
            <person name="Goeker M."/>
        </authorList>
    </citation>
    <scope>NUCLEOTIDE SEQUENCE [LARGE SCALE GENOMIC DNA]</scope>
    <source>
        <strain evidence="4 5">DSM 24766</strain>
    </source>
</reference>
<accession>A0A4R2R6A2</accession>
<evidence type="ECO:0000256" key="3">
    <source>
        <dbReference type="PIRNR" id="PIRNR029218"/>
    </source>
</evidence>
<dbReference type="InterPro" id="IPR035093">
    <property type="entry name" value="RelE/ParE_toxin_dom_sf"/>
</dbReference>
<name>A0A4R2R6A2_9RHOB</name>
<evidence type="ECO:0000313" key="5">
    <source>
        <dbReference type="Proteomes" id="UP000295050"/>
    </source>
</evidence>
<protein>
    <recommendedName>
        <fullName evidence="3">Toxin</fullName>
    </recommendedName>
</protein>
<gene>
    <name evidence="4" type="ORF">EV663_12228</name>
</gene>
<evidence type="ECO:0000256" key="2">
    <source>
        <dbReference type="ARBA" id="ARBA00022649"/>
    </source>
</evidence>
<dbReference type="InterPro" id="IPR007712">
    <property type="entry name" value="RelE/ParE_toxin"/>
</dbReference>
<evidence type="ECO:0000256" key="1">
    <source>
        <dbReference type="ARBA" id="ARBA00006226"/>
    </source>
</evidence>
<comment type="caution">
    <text evidence="4">The sequence shown here is derived from an EMBL/GenBank/DDBJ whole genome shotgun (WGS) entry which is preliminary data.</text>
</comment>
<proteinExistence type="inferred from homology"/>
<dbReference type="PIRSF" id="PIRSF029218">
    <property type="entry name" value="ParE"/>
    <property type="match status" value="1"/>
</dbReference>
<dbReference type="PANTHER" id="PTHR33755">
    <property type="entry name" value="TOXIN PARE1-RELATED"/>
    <property type="match status" value="1"/>
</dbReference>
<dbReference type="RefSeq" id="WP_132953098.1">
    <property type="nucleotide sequence ID" value="NZ_SLXU01000022.1"/>
</dbReference>
<keyword evidence="2" id="KW-1277">Toxin-antitoxin system</keyword>
<sequence length="97" mass="11091">MTKIDFTRDAERDLIDIFLYGIEHFGPAQAERYAKTLYAKIEMAAEHPDFGADYGFVVEGVRRYVAVSHTIYYRSTEAGILVLRVLHGRMDPARHLG</sequence>
<dbReference type="EMBL" id="SLXU01000022">
    <property type="protein sequence ID" value="TCP58552.1"/>
    <property type="molecule type" value="Genomic_DNA"/>
</dbReference>
<dbReference type="Gene3D" id="3.30.2310.20">
    <property type="entry name" value="RelE-like"/>
    <property type="match status" value="1"/>
</dbReference>
<organism evidence="4 5">
    <name type="scientific">Rhodovulum bhavnagarense</name>
    <dbReference type="NCBI Taxonomy" id="992286"/>
    <lineage>
        <taxon>Bacteria</taxon>
        <taxon>Pseudomonadati</taxon>
        <taxon>Pseudomonadota</taxon>
        <taxon>Alphaproteobacteria</taxon>
        <taxon>Rhodobacterales</taxon>
        <taxon>Paracoccaceae</taxon>
        <taxon>Rhodovulum</taxon>
    </lineage>
</organism>
<dbReference type="AlphaFoldDB" id="A0A4R2R6A2"/>
<comment type="similarity">
    <text evidence="1 3">Belongs to the RelE toxin family.</text>
</comment>
<dbReference type="PANTHER" id="PTHR33755:SF9">
    <property type="entry name" value="TOXIN PARE1"/>
    <property type="match status" value="1"/>
</dbReference>
<dbReference type="InterPro" id="IPR051803">
    <property type="entry name" value="TA_system_RelE-like_toxin"/>
</dbReference>
<keyword evidence="5" id="KW-1185">Reference proteome</keyword>